<dbReference type="Gene3D" id="3.40.50.300">
    <property type="entry name" value="P-loop containing nucleotide triphosphate hydrolases"/>
    <property type="match status" value="1"/>
</dbReference>
<evidence type="ECO:0000259" key="3">
    <source>
        <dbReference type="PROSITE" id="PS50837"/>
    </source>
</evidence>
<dbReference type="PROSITE" id="PS50294">
    <property type="entry name" value="WD_REPEATS_REGION"/>
    <property type="match status" value="1"/>
</dbReference>
<dbReference type="InterPro" id="IPR011047">
    <property type="entry name" value="Quinoprotein_ADH-like_sf"/>
</dbReference>
<evidence type="ECO:0000256" key="1">
    <source>
        <dbReference type="ARBA" id="ARBA00022737"/>
    </source>
</evidence>
<evidence type="ECO:0000313" key="4">
    <source>
        <dbReference type="EMBL" id="OCK73088.1"/>
    </source>
</evidence>
<keyword evidence="1" id="KW-0677">Repeat</keyword>
<keyword evidence="5" id="KW-1185">Reference proteome</keyword>
<dbReference type="InterPro" id="IPR001680">
    <property type="entry name" value="WD40_rpt"/>
</dbReference>
<dbReference type="Pfam" id="PF06985">
    <property type="entry name" value="HET"/>
    <property type="match status" value="1"/>
</dbReference>
<reference evidence="4 5" key="1">
    <citation type="journal article" date="2016" name="Nat. Commun.">
        <title>Ectomycorrhizal ecology is imprinted in the genome of the dominant symbiotic fungus Cenococcum geophilum.</title>
        <authorList>
            <consortium name="DOE Joint Genome Institute"/>
            <person name="Peter M."/>
            <person name="Kohler A."/>
            <person name="Ohm R.A."/>
            <person name="Kuo A."/>
            <person name="Krutzmann J."/>
            <person name="Morin E."/>
            <person name="Arend M."/>
            <person name="Barry K.W."/>
            <person name="Binder M."/>
            <person name="Choi C."/>
            <person name="Clum A."/>
            <person name="Copeland A."/>
            <person name="Grisel N."/>
            <person name="Haridas S."/>
            <person name="Kipfer T."/>
            <person name="LaButti K."/>
            <person name="Lindquist E."/>
            <person name="Lipzen A."/>
            <person name="Maire R."/>
            <person name="Meier B."/>
            <person name="Mihaltcheva S."/>
            <person name="Molinier V."/>
            <person name="Murat C."/>
            <person name="Poggeler S."/>
            <person name="Quandt C.A."/>
            <person name="Sperisen C."/>
            <person name="Tritt A."/>
            <person name="Tisserant E."/>
            <person name="Crous P.W."/>
            <person name="Henrissat B."/>
            <person name="Nehls U."/>
            <person name="Egli S."/>
            <person name="Spatafora J.W."/>
            <person name="Grigoriev I.V."/>
            <person name="Martin F.M."/>
        </authorList>
    </citation>
    <scope>NUCLEOTIDE SEQUENCE [LARGE SCALE GENOMIC DNA]</scope>
    <source>
        <strain evidence="4 5">CBS 459.81</strain>
    </source>
</reference>
<dbReference type="PANTHER" id="PTHR10622">
    <property type="entry name" value="HET DOMAIN-CONTAINING PROTEIN"/>
    <property type="match status" value="1"/>
</dbReference>
<name>A0A8E2DWU5_9PEZI</name>
<dbReference type="InterPro" id="IPR056884">
    <property type="entry name" value="NPHP3-like_N"/>
</dbReference>
<dbReference type="Proteomes" id="UP000250266">
    <property type="component" value="Unassembled WGS sequence"/>
</dbReference>
<dbReference type="SMART" id="SM00320">
    <property type="entry name" value="WD40"/>
    <property type="match status" value="1"/>
</dbReference>
<dbReference type="SUPFAM" id="SSF52540">
    <property type="entry name" value="P-loop containing nucleoside triphosphate hydrolases"/>
    <property type="match status" value="1"/>
</dbReference>
<feature type="domain" description="NACHT" evidence="3">
    <location>
        <begin position="284"/>
        <end position="433"/>
    </location>
</feature>
<dbReference type="AlphaFoldDB" id="A0A8E2DWU5"/>
<dbReference type="Pfam" id="PF24883">
    <property type="entry name" value="NPHP3_N"/>
    <property type="match status" value="1"/>
</dbReference>
<proteinExistence type="predicted"/>
<dbReference type="PROSITE" id="PS50082">
    <property type="entry name" value="WD_REPEATS_2"/>
    <property type="match status" value="1"/>
</dbReference>
<evidence type="ECO:0000256" key="2">
    <source>
        <dbReference type="PROSITE-ProRule" id="PRU00221"/>
    </source>
</evidence>
<dbReference type="InterPro" id="IPR027417">
    <property type="entry name" value="P-loop_NTPase"/>
</dbReference>
<dbReference type="Pfam" id="PF00400">
    <property type="entry name" value="WD40"/>
    <property type="match status" value="1"/>
</dbReference>
<dbReference type="InterPro" id="IPR015943">
    <property type="entry name" value="WD40/YVTN_repeat-like_dom_sf"/>
</dbReference>
<feature type="repeat" description="WD" evidence="2">
    <location>
        <begin position="829"/>
        <end position="870"/>
    </location>
</feature>
<dbReference type="PROSITE" id="PS50837">
    <property type="entry name" value="NACHT"/>
    <property type="match status" value="1"/>
</dbReference>
<keyword evidence="2" id="KW-0853">WD repeat</keyword>
<accession>A0A8E2DWU5</accession>
<protein>
    <submittedName>
        <fullName evidence="4">HET-domain-containing protein</fullName>
    </submittedName>
</protein>
<gene>
    <name evidence="4" type="ORF">K432DRAFT_430757</name>
</gene>
<dbReference type="InterPro" id="IPR007111">
    <property type="entry name" value="NACHT_NTPase"/>
</dbReference>
<dbReference type="Gene3D" id="2.130.10.10">
    <property type="entry name" value="YVTN repeat-like/Quinoprotein amine dehydrogenase"/>
    <property type="match status" value="1"/>
</dbReference>
<sequence length="945" mass="107675">MRLLKRNDNGDFSLIEFVGDRIPPPYAILSHTWGADDEEVTFKDLRKGTGKNKPGYAKIYFCAQQAAKDGLQHFWVDTCCIDKSNSTELQEAINSMFRWYHNAAKCYVYLSDVSFQRRWKPAFRKSRWFTRGWTLQELIAPRSVEFFSAECERLGDKQSLNQTLHEITGIAIQGLQGSPLSHFSVDERMAWAAKRQTKRDEDAAYSLLGIFDIHMPLIYGEGRQKALNRLQREIRENNSIKLPIAKGASFDSHAEEHNAKCLPNTRTELLHDIMEWAKDRNSKPLFWLNGMAGTGKSTIARTIAQSFTNNGQLGASFFFKKGEGERGNATRFFTTIATDLSARIPGMVPGIRKAINADPGISEKVLRDQFEKLILQPLSEVNQAPSYASELVVVVDALDECEREEDIRVILQLLARARDVRPVSLRVFVTSRPELPIRLSFKQMSDGTYKDLILHEVRRESVEHDITLFLEYELGEIRKRRCLSSDWPTKDQIQTLVQMAIPLFIFAATACRYIGDERDNPRKRLDVVIGYQKSKASKLDKTYFPILNQLFDDEDKDDLERRTSEFREIVGSIVVLESPLSIVSLERLIDIPKEDISCQLDSLHSVLSIPVNEEMPVQLLHQSFRDFLLDPQKRGRSQFWVDEREMHKRLAIKCLQLMSSPKGLRQNMCNLRRPGTLRMNIDKQIITDCLSPEVQYACRYWVHHLEQSKDCICNGDVIYAFLQKNFLYWLEAMSLIGEASKSVRIINSLQLLMELDKSAKLLDFIRDAKRFALRNRSILEDAPLQLYSSAIIFAPETSIVRKTFNDHIPRWVTMLSKVQDNWNAVIQTLEGHSGSVTSVAFSPDGRLVASGSWDETVRLWDAGTGAPLQIFKLSVEVTNLSFSASGQYLTTDRGIWVAAAVEAQQFSRLPVAELPSTGLPDCSCGIISSINAEYLVSDLSAFWLH</sequence>
<evidence type="ECO:0000313" key="5">
    <source>
        <dbReference type="Proteomes" id="UP000250266"/>
    </source>
</evidence>
<dbReference type="PANTHER" id="PTHR10622:SF11">
    <property type="entry name" value="HET-DOMAIN-CONTAINING PROTEIN"/>
    <property type="match status" value="1"/>
</dbReference>
<dbReference type="OrthoDB" id="674604at2759"/>
<dbReference type="SUPFAM" id="SSF50998">
    <property type="entry name" value="Quinoprotein alcohol dehydrogenase-like"/>
    <property type="match status" value="1"/>
</dbReference>
<organism evidence="4 5">
    <name type="scientific">Lepidopterella palustris CBS 459.81</name>
    <dbReference type="NCBI Taxonomy" id="1314670"/>
    <lineage>
        <taxon>Eukaryota</taxon>
        <taxon>Fungi</taxon>
        <taxon>Dikarya</taxon>
        <taxon>Ascomycota</taxon>
        <taxon>Pezizomycotina</taxon>
        <taxon>Dothideomycetes</taxon>
        <taxon>Pleosporomycetidae</taxon>
        <taxon>Mytilinidiales</taxon>
        <taxon>Argynnaceae</taxon>
        <taxon>Lepidopterella</taxon>
    </lineage>
</organism>
<dbReference type="InterPro" id="IPR010730">
    <property type="entry name" value="HET"/>
</dbReference>
<dbReference type="EMBL" id="KV745986">
    <property type="protein sequence ID" value="OCK73088.1"/>
    <property type="molecule type" value="Genomic_DNA"/>
</dbReference>